<protein>
    <submittedName>
        <fullName evidence="1">Uncharacterized protein</fullName>
    </submittedName>
</protein>
<dbReference type="AlphaFoldDB" id="A0AAC9Z3D6"/>
<dbReference type="NCBIfam" id="NF047733">
    <property type="entry name" value="antiphage_MADS7"/>
    <property type="match status" value="1"/>
</dbReference>
<dbReference type="Proteomes" id="UP000243753">
    <property type="component" value="Chromosome"/>
</dbReference>
<proteinExistence type="predicted"/>
<evidence type="ECO:0000313" key="1">
    <source>
        <dbReference type="EMBL" id="ATA93062.1"/>
    </source>
</evidence>
<organism evidence="1 2">
    <name type="scientific">Capnocytophaga canimorsus</name>
    <dbReference type="NCBI Taxonomy" id="28188"/>
    <lineage>
        <taxon>Bacteria</taxon>
        <taxon>Pseudomonadati</taxon>
        <taxon>Bacteroidota</taxon>
        <taxon>Flavobacteriia</taxon>
        <taxon>Flavobacteriales</taxon>
        <taxon>Flavobacteriaceae</taxon>
        <taxon>Capnocytophaga</taxon>
    </lineage>
</organism>
<dbReference type="InterPro" id="IPR058120">
    <property type="entry name" value="MADS7"/>
</dbReference>
<gene>
    <name evidence="1" type="ORF">CGC54_01215</name>
</gene>
<sequence length="518" mass="60728">MPIKLNKDESVFRNELIFAPDAKLINIDNTLVNLFMLLKHNGSRPSQRTRRGENVFINLEKLRMIFSKLEEGGELSGFEDNPEAAELWLRTNLVNLVNRGKSDKEEISSLKPIHLQSYRVRNAQKTRDFYTADQIYLMLRQDPKVKESLIDFLSEGWDSTTNQLLGGNRLDVDSLGILYLMKNISPGFLESNSNLNKVKPILEEQNKKYCEDVRKLLVYKNEIPRGVLIEYLKTITSFHLALYINKLIYLLPKMIEEGTKDIEDDWAVVLDITDDFESKISSLAIADAERTYNSLYKYIKACFKINTIVNKLDLDKSDSLSIDKALHILKNNMQEHETLFRAFWDIVYNQQDDADKELLLDKVKYEETYFDKYVEILVKEKGAYQHKYHMQFIDSLCQKNTERGFLAQGRSKKHPRRFVLGTRLLETLVQIQVLDREDDRFITRSLSIEELMEKLRERYGLIINGQNEERFKDADLHTNIAFKENVEAFKLKLRQIGFYNDLSDAYILQKIRPRYALK</sequence>
<dbReference type="EMBL" id="CP022389">
    <property type="protein sequence ID" value="ATA93062.1"/>
    <property type="molecule type" value="Genomic_DNA"/>
</dbReference>
<dbReference type="Pfam" id="PF26611">
    <property type="entry name" value="MAD7"/>
    <property type="match status" value="1"/>
</dbReference>
<evidence type="ECO:0000313" key="2">
    <source>
        <dbReference type="Proteomes" id="UP000243753"/>
    </source>
</evidence>
<accession>A0AAC9Z3D6</accession>
<dbReference type="RefSeq" id="WP_095918307.1">
    <property type="nucleotide sequence ID" value="NZ_CP022389.1"/>
</dbReference>
<reference evidence="2" key="1">
    <citation type="submission" date="2017-06" db="EMBL/GenBank/DDBJ databases">
        <title>Capnocytophaga spp. assemblies.</title>
        <authorList>
            <person name="Gulvik C.A."/>
        </authorList>
    </citation>
    <scope>NUCLEOTIDE SEQUENCE [LARGE SCALE GENOMIC DNA]</scope>
    <source>
        <strain evidence="2">H3936</strain>
    </source>
</reference>
<name>A0AAC9Z3D6_9FLAO</name>